<protein>
    <submittedName>
        <fullName evidence="2">Uncharacterized protein</fullName>
    </submittedName>
</protein>
<accession>A0A6S7AF44</accession>
<sequence>MPKMTTLADKAALLAKMERDRQALSVPMARSAPRSKVGGAWARTAALAAGASLGWPKFIRQPLRAMAAVALRDRVNELMGRMQVRRVSNPLPDPDMTRLEKMIEEVRAAALRSADDAEIERLRAQLDDQVRRLRTARALQATQASRALRPADPASVSRTGRPPMPSARSSPAQLSRPAHPSGNLEAPTGRDVSAIP</sequence>
<name>A0A6S7AF44_9BURK</name>
<dbReference type="RefSeq" id="WP_175124326.1">
    <property type="nucleotide sequence ID" value="NZ_CADIJM010000007.1"/>
</dbReference>
<dbReference type="EMBL" id="CADIJM010000007">
    <property type="protein sequence ID" value="CAB3716761.1"/>
    <property type="molecule type" value="Genomic_DNA"/>
</dbReference>
<reference evidence="2 3" key="1">
    <citation type="submission" date="2020-04" db="EMBL/GenBank/DDBJ databases">
        <authorList>
            <person name="De Canck E."/>
        </authorList>
    </citation>
    <scope>NUCLEOTIDE SEQUENCE [LARGE SCALE GENOMIC DNA]</scope>
    <source>
        <strain evidence="2 3">LMG 26690</strain>
    </source>
</reference>
<dbReference type="AlphaFoldDB" id="A0A6S7AF44"/>
<feature type="region of interest" description="Disordered" evidence="1">
    <location>
        <begin position="141"/>
        <end position="196"/>
    </location>
</feature>
<organism evidence="2 3">
    <name type="scientific">Achromobacter animicus</name>
    <dbReference type="NCBI Taxonomy" id="1389935"/>
    <lineage>
        <taxon>Bacteria</taxon>
        <taxon>Pseudomonadati</taxon>
        <taxon>Pseudomonadota</taxon>
        <taxon>Betaproteobacteria</taxon>
        <taxon>Burkholderiales</taxon>
        <taxon>Alcaligenaceae</taxon>
        <taxon>Achromobacter</taxon>
    </lineage>
</organism>
<keyword evidence="3" id="KW-1185">Reference proteome</keyword>
<evidence type="ECO:0000313" key="2">
    <source>
        <dbReference type="EMBL" id="CAB3716761.1"/>
    </source>
</evidence>
<gene>
    <name evidence="2" type="ORF">LMG26690_03572</name>
</gene>
<dbReference type="Proteomes" id="UP000494214">
    <property type="component" value="Unassembled WGS sequence"/>
</dbReference>
<evidence type="ECO:0000256" key="1">
    <source>
        <dbReference type="SAM" id="MobiDB-lite"/>
    </source>
</evidence>
<proteinExistence type="predicted"/>
<evidence type="ECO:0000313" key="3">
    <source>
        <dbReference type="Proteomes" id="UP000494214"/>
    </source>
</evidence>